<evidence type="ECO:0000256" key="10">
    <source>
        <dbReference type="HAMAP-Rule" id="MF_00462"/>
    </source>
</evidence>
<keyword evidence="3 10" id="KW-0285">Flavoprotein</keyword>
<dbReference type="Pfam" id="PF03116">
    <property type="entry name" value="NQR2_RnfD_RnfE"/>
    <property type="match status" value="1"/>
</dbReference>
<comment type="cofactor">
    <cofactor evidence="10">
        <name>FMN</name>
        <dbReference type="ChEBI" id="CHEBI:58210"/>
    </cofactor>
</comment>
<name>A0A5C8Z4K4_9GAMM</name>
<evidence type="ECO:0000256" key="6">
    <source>
        <dbReference type="ARBA" id="ARBA00022967"/>
    </source>
</evidence>
<feature type="transmembrane region" description="Helical" evidence="10">
    <location>
        <begin position="119"/>
        <end position="138"/>
    </location>
</feature>
<comment type="subunit">
    <text evidence="10">The complex is composed of six subunits: RnfA, RnfB, RnfC, RnfD, RnfE and RnfG.</text>
</comment>
<feature type="modified residue" description="FMN phosphoryl threonine" evidence="10">
    <location>
        <position position="170"/>
    </location>
</feature>
<dbReference type="PANTHER" id="PTHR30578:SF0">
    <property type="entry name" value="ION-TRANSLOCATING OXIDOREDUCTASE COMPLEX SUBUNIT D"/>
    <property type="match status" value="1"/>
</dbReference>
<evidence type="ECO:0000256" key="4">
    <source>
        <dbReference type="ARBA" id="ARBA00022643"/>
    </source>
</evidence>
<dbReference type="EC" id="7.-.-.-" evidence="10"/>
<dbReference type="InterPro" id="IPR011303">
    <property type="entry name" value="RnfD_bac"/>
</dbReference>
<keyword evidence="10" id="KW-0997">Cell inner membrane</keyword>
<keyword evidence="12" id="KW-1185">Reference proteome</keyword>
<keyword evidence="4 10" id="KW-0288">FMN</keyword>
<dbReference type="Proteomes" id="UP000321764">
    <property type="component" value="Unassembled WGS sequence"/>
</dbReference>
<comment type="subcellular location">
    <subcellularLocation>
        <location evidence="10">Cell inner membrane</location>
        <topology evidence="10">Multi-pass membrane protein</topology>
    </subcellularLocation>
</comment>
<gene>
    <name evidence="10" type="primary">rnfD</name>
    <name evidence="11" type="ORF">FME95_00135</name>
</gene>
<protein>
    <recommendedName>
        <fullName evidence="10">Ion-translocating oxidoreductase complex subunit D</fullName>
        <ecNumber evidence="10">7.-.-.-</ecNumber>
    </recommendedName>
    <alternativeName>
        <fullName evidence="10">Rnf electron transport complex subunit D</fullName>
    </alternativeName>
</protein>
<dbReference type="AlphaFoldDB" id="A0A5C8Z4K4"/>
<comment type="similarity">
    <text evidence="10">Belongs to the NqrB/RnfD family.</text>
</comment>
<dbReference type="RefSeq" id="WP_147711844.1">
    <property type="nucleotide sequence ID" value="NZ_VKAD01000001.1"/>
</dbReference>
<evidence type="ECO:0000256" key="9">
    <source>
        <dbReference type="ARBA" id="ARBA00023136"/>
    </source>
</evidence>
<keyword evidence="8 10" id="KW-1133">Transmembrane helix</keyword>
<dbReference type="EMBL" id="VKAD01000001">
    <property type="protein sequence ID" value="TXR53025.1"/>
    <property type="molecule type" value="Genomic_DNA"/>
</dbReference>
<keyword evidence="10" id="KW-1003">Cell membrane</keyword>
<comment type="function">
    <text evidence="10">Part of a membrane-bound complex that couples electron transfer with translocation of ions across the membrane.</text>
</comment>
<evidence type="ECO:0000256" key="1">
    <source>
        <dbReference type="ARBA" id="ARBA00022448"/>
    </source>
</evidence>
<evidence type="ECO:0000256" key="2">
    <source>
        <dbReference type="ARBA" id="ARBA00022553"/>
    </source>
</evidence>
<dbReference type="HAMAP" id="MF_00462">
    <property type="entry name" value="RsxD_RnfD"/>
    <property type="match status" value="1"/>
</dbReference>
<dbReference type="PANTHER" id="PTHR30578">
    <property type="entry name" value="ELECTRON TRANSPORT COMPLEX PROTEIN RNFD"/>
    <property type="match status" value="1"/>
</dbReference>
<dbReference type="GO" id="GO:0022900">
    <property type="term" value="P:electron transport chain"/>
    <property type="evidence" value="ECO:0007669"/>
    <property type="project" value="UniProtKB-UniRule"/>
</dbReference>
<dbReference type="InterPro" id="IPR004338">
    <property type="entry name" value="NqrB/RnfD"/>
</dbReference>
<organism evidence="11 12">
    <name type="scientific">Reinekea thalattae</name>
    <dbReference type="NCBI Taxonomy" id="2593301"/>
    <lineage>
        <taxon>Bacteria</taxon>
        <taxon>Pseudomonadati</taxon>
        <taxon>Pseudomonadota</taxon>
        <taxon>Gammaproteobacteria</taxon>
        <taxon>Oceanospirillales</taxon>
        <taxon>Saccharospirillaceae</taxon>
        <taxon>Reinekea</taxon>
    </lineage>
</organism>
<keyword evidence="9 10" id="KW-0472">Membrane</keyword>
<keyword evidence="7 10" id="KW-0249">Electron transport</keyword>
<dbReference type="GO" id="GO:0055085">
    <property type="term" value="P:transmembrane transport"/>
    <property type="evidence" value="ECO:0007669"/>
    <property type="project" value="InterPro"/>
</dbReference>
<feature type="transmembrane region" description="Helical" evidence="10">
    <location>
        <begin position="275"/>
        <end position="292"/>
    </location>
</feature>
<evidence type="ECO:0000256" key="8">
    <source>
        <dbReference type="ARBA" id="ARBA00022989"/>
    </source>
</evidence>
<keyword evidence="1 10" id="KW-0813">Transport</keyword>
<feature type="transmembrane region" description="Helical" evidence="10">
    <location>
        <begin position="20"/>
        <end position="39"/>
    </location>
</feature>
<keyword evidence="6 10" id="KW-1278">Translocase</keyword>
<feature type="transmembrane region" description="Helical" evidence="10">
    <location>
        <begin position="84"/>
        <end position="107"/>
    </location>
</feature>
<comment type="caution">
    <text evidence="11">The sequence shown here is derived from an EMBL/GenBank/DDBJ whole genome shotgun (WGS) entry which is preliminary data.</text>
</comment>
<sequence>MKYNIASGPHTHGGDSSSSLMYQVILALLPTSLFGLYVFGVSALLVLLTASISALLAESIMLYWRGVNQSSLFDGSALLTGWLLALSLPPATPLWIVALGSFFAIAIGKHAYGGLGQNLFNPAMLARVMLLICFPVELTDWHAATPPVLTETGLDLNPYWLGIDAISSATPLAAEAPMLAVRSLWFGHHAGSLGETSALFILLGGLFLLWRKVINWVIPTAVLLGLALPALLLHAIKPDQFLSASTHLFSGAVFLAAFFIATDMVTSPVSVKGQWVFGLGCGLLIFLIRTFGNYPEGVAFSVLIMNATTPLIDHYLRPAVFGSRPKWFKEERA</sequence>
<evidence type="ECO:0000256" key="5">
    <source>
        <dbReference type="ARBA" id="ARBA00022692"/>
    </source>
</evidence>
<dbReference type="OrthoDB" id="9776359at2"/>
<feature type="transmembrane region" description="Helical" evidence="10">
    <location>
        <begin position="216"/>
        <end position="236"/>
    </location>
</feature>
<keyword evidence="5 10" id="KW-0812">Transmembrane</keyword>
<proteinExistence type="inferred from homology"/>
<feature type="transmembrane region" description="Helical" evidence="10">
    <location>
        <begin position="248"/>
        <end position="269"/>
    </location>
</feature>
<accession>A0A5C8Z4K4</accession>
<reference evidence="11 12" key="1">
    <citation type="submission" date="2019-07" db="EMBL/GenBank/DDBJ databases">
        <title>Reinekea sp. strain SSH23 genome sequencing and assembly.</title>
        <authorList>
            <person name="Kim I."/>
        </authorList>
    </citation>
    <scope>NUCLEOTIDE SEQUENCE [LARGE SCALE GENOMIC DNA]</scope>
    <source>
        <strain evidence="11 12">SSH23</strain>
    </source>
</reference>
<dbReference type="GO" id="GO:0005886">
    <property type="term" value="C:plasma membrane"/>
    <property type="evidence" value="ECO:0007669"/>
    <property type="project" value="UniProtKB-SubCell"/>
</dbReference>
<evidence type="ECO:0000313" key="11">
    <source>
        <dbReference type="EMBL" id="TXR53025.1"/>
    </source>
</evidence>
<evidence type="ECO:0000256" key="3">
    <source>
        <dbReference type="ARBA" id="ARBA00022630"/>
    </source>
</evidence>
<feature type="transmembrane region" description="Helical" evidence="10">
    <location>
        <begin position="44"/>
        <end position="64"/>
    </location>
</feature>
<dbReference type="NCBIfam" id="TIGR01946">
    <property type="entry name" value="rnfD"/>
    <property type="match status" value="1"/>
</dbReference>
<evidence type="ECO:0000256" key="7">
    <source>
        <dbReference type="ARBA" id="ARBA00022982"/>
    </source>
</evidence>
<feature type="transmembrane region" description="Helical" evidence="10">
    <location>
        <begin position="193"/>
        <end position="210"/>
    </location>
</feature>
<keyword evidence="2 10" id="KW-0597">Phosphoprotein</keyword>
<evidence type="ECO:0000313" key="12">
    <source>
        <dbReference type="Proteomes" id="UP000321764"/>
    </source>
</evidence>